<gene>
    <name evidence="1" type="ORF">QE152_g38492</name>
</gene>
<proteinExistence type="predicted"/>
<dbReference type="Proteomes" id="UP001458880">
    <property type="component" value="Unassembled WGS sequence"/>
</dbReference>
<organism evidence="1 2">
    <name type="scientific">Popillia japonica</name>
    <name type="common">Japanese beetle</name>
    <dbReference type="NCBI Taxonomy" id="7064"/>
    <lineage>
        <taxon>Eukaryota</taxon>
        <taxon>Metazoa</taxon>
        <taxon>Ecdysozoa</taxon>
        <taxon>Arthropoda</taxon>
        <taxon>Hexapoda</taxon>
        <taxon>Insecta</taxon>
        <taxon>Pterygota</taxon>
        <taxon>Neoptera</taxon>
        <taxon>Endopterygota</taxon>
        <taxon>Coleoptera</taxon>
        <taxon>Polyphaga</taxon>
        <taxon>Scarabaeiformia</taxon>
        <taxon>Scarabaeidae</taxon>
        <taxon>Rutelinae</taxon>
        <taxon>Popillia</taxon>
    </lineage>
</organism>
<evidence type="ECO:0000313" key="1">
    <source>
        <dbReference type="EMBL" id="KAK9681204.1"/>
    </source>
</evidence>
<accession>A0AAW1HWN3</accession>
<dbReference type="AlphaFoldDB" id="A0AAW1HWN3"/>
<name>A0AAW1HWN3_POPJA</name>
<sequence length="80" mass="8656">MTGRCESNSAHYGHLAHALARAVGVAKLPSVGLCVNGSRVISFLKGDDSLTSFESRKGQNKMTIRRSSQESLLATWGNRH</sequence>
<protein>
    <submittedName>
        <fullName evidence="1">Uncharacterized protein</fullName>
    </submittedName>
</protein>
<dbReference type="EMBL" id="JASPKY010000834">
    <property type="protein sequence ID" value="KAK9681204.1"/>
    <property type="molecule type" value="Genomic_DNA"/>
</dbReference>
<keyword evidence="2" id="KW-1185">Reference proteome</keyword>
<evidence type="ECO:0000313" key="2">
    <source>
        <dbReference type="Proteomes" id="UP001458880"/>
    </source>
</evidence>
<reference evidence="1 2" key="1">
    <citation type="journal article" date="2024" name="BMC Genomics">
        <title>De novo assembly and annotation of Popillia japonica's genome with initial clues to its potential as an invasive pest.</title>
        <authorList>
            <person name="Cucini C."/>
            <person name="Boschi S."/>
            <person name="Funari R."/>
            <person name="Cardaioli E."/>
            <person name="Iannotti N."/>
            <person name="Marturano G."/>
            <person name="Paoli F."/>
            <person name="Bruttini M."/>
            <person name="Carapelli A."/>
            <person name="Frati F."/>
            <person name="Nardi F."/>
        </authorList>
    </citation>
    <scope>NUCLEOTIDE SEQUENCE [LARGE SCALE GENOMIC DNA]</scope>
    <source>
        <strain evidence="1">DMR45628</strain>
    </source>
</reference>
<comment type="caution">
    <text evidence="1">The sequence shown here is derived from an EMBL/GenBank/DDBJ whole genome shotgun (WGS) entry which is preliminary data.</text>
</comment>